<reference evidence="2 3" key="1">
    <citation type="submission" date="2022-04" db="EMBL/GenBank/DDBJ databases">
        <title>Positive selection, recombination, and allopatry shape intraspecific diversity of widespread and dominant cyanobacteria.</title>
        <authorList>
            <person name="Wei J."/>
            <person name="Shu W."/>
            <person name="Hu C."/>
        </authorList>
    </citation>
    <scope>NUCLEOTIDE SEQUENCE [LARGE SCALE GENOMIC DNA]</scope>
    <source>
        <strain evidence="2 3">GB2-A5</strain>
    </source>
</reference>
<feature type="domain" description="Rhodanese" evidence="1">
    <location>
        <begin position="25"/>
        <end position="117"/>
    </location>
</feature>
<evidence type="ECO:0000313" key="3">
    <source>
        <dbReference type="Proteomes" id="UP001442494"/>
    </source>
</evidence>
<dbReference type="RefSeq" id="WP_190428302.1">
    <property type="nucleotide sequence ID" value="NZ_JAMPKK010000010.1"/>
</dbReference>
<dbReference type="Gene3D" id="3.40.250.10">
    <property type="entry name" value="Rhodanese-like domain"/>
    <property type="match status" value="1"/>
</dbReference>
<dbReference type="PANTHER" id="PTHR43629">
    <property type="entry name" value="PEPTIDYL-PROLYL CIS-TRANS ISOMERASE"/>
    <property type="match status" value="1"/>
</dbReference>
<dbReference type="InterPro" id="IPR052204">
    <property type="entry name" value="PpiC/parvulin_rotamase"/>
</dbReference>
<keyword evidence="3" id="KW-1185">Reference proteome</keyword>
<dbReference type="CDD" id="cd01528">
    <property type="entry name" value="RHOD_2"/>
    <property type="match status" value="1"/>
</dbReference>
<sequence>MSAQSYPQQISQISVEELKKRLCDAREGLQLVDVREPSEVAIASIEGFEILPLSDFTEWSDEIPSRFDPHAETLVMCHHGIRSAQMCQWLQSQGFTNVKNIAGGIDAYSLLVDSTIPRY</sequence>
<dbReference type="Pfam" id="PF00581">
    <property type="entry name" value="Rhodanese"/>
    <property type="match status" value="1"/>
</dbReference>
<protein>
    <submittedName>
        <fullName evidence="2">Rhodanese-like domain-containing protein</fullName>
    </submittedName>
</protein>
<name>A0ABV0JL82_9CYAN</name>
<dbReference type="InterPro" id="IPR036873">
    <property type="entry name" value="Rhodanese-like_dom_sf"/>
</dbReference>
<organism evidence="2 3">
    <name type="scientific">Funiculus sociatus GB2-A5</name>
    <dbReference type="NCBI Taxonomy" id="2933946"/>
    <lineage>
        <taxon>Bacteria</taxon>
        <taxon>Bacillati</taxon>
        <taxon>Cyanobacteriota</taxon>
        <taxon>Cyanophyceae</taxon>
        <taxon>Coleofasciculales</taxon>
        <taxon>Coleofasciculaceae</taxon>
        <taxon>Funiculus</taxon>
    </lineage>
</organism>
<dbReference type="InterPro" id="IPR001763">
    <property type="entry name" value="Rhodanese-like_dom"/>
</dbReference>
<accession>A0ABV0JL82</accession>
<evidence type="ECO:0000313" key="2">
    <source>
        <dbReference type="EMBL" id="MEP0864190.1"/>
    </source>
</evidence>
<dbReference type="Proteomes" id="UP001442494">
    <property type="component" value="Unassembled WGS sequence"/>
</dbReference>
<dbReference type="PROSITE" id="PS50206">
    <property type="entry name" value="RHODANESE_3"/>
    <property type="match status" value="1"/>
</dbReference>
<gene>
    <name evidence="2" type="ORF">NDI37_06890</name>
</gene>
<dbReference type="PANTHER" id="PTHR43629:SF2">
    <property type="entry name" value="RHODANESE-LIKE_PPIC DOMAIN-CONTAINING PROTEIN 12, CHLOROPLASTIC"/>
    <property type="match status" value="1"/>
</dbReference>
<proteinExistence type="predicted"/>
<dbReference type="SUPFAM" id="SSF52821">
    <property type="entry name" value="Rhodanese/Cell cycle control phosphatase"/>
    <property type="match status" value="1"/>
</dbReference>
<dbReference type="SMART" id="SM00450">
    <property type="entry name" value="RHOD"/>
    <property type="match status" value="1"/>
</dbReference>
<evidence type="ECO:0000259" key="1">
    <source>
        <dbReference type="PROSITE" id="PS50206"/>
    </source>
</evidence>
<comment type="caution">
    <text evidence="2">The sequence shown here is derived from an EMBL/GenBank/DDBJ whole genome shotgun (WGS) entry which is preliminary data.</text>
</comment>
<dbReference type="EMBL" id="JAMPKK010000010">
    <property type="protein sequence ID" value="MEP0864190.1"/>
    <property type="molecule type" value="Genomic_DNA"/>
</dbReference>